<comment type="function">
    <text evidence="1">May be involved in the biogenesis of curli organelles.</text>
</comment>
<evidence type="ECO:0000313" key="5">
    <source>
        <dbReference type="EMBL" id="SNS28374.1"/>
    </source>
</evidence>
<proteinExistence type="predicted"/>
<organism evidence="5 6">
    <name type="scientific">Pontibacter ummariensis</name>
    <dbReference type="NCBI Taxonomy" id="1610492"/>
    <lineage>
        <taxon>Bacteria</taxon>
        <taxon>Pseudomonadati</taxon>
        <taxon>Bacteroidota</taxon>
        <taxon>Cytophagia</taxon>
        <taxon>Cytophagales</taxon>
        <taxon>Hymenobacteraceae</taxon>
        <taxon>Pontibacter</taxon>
    </lineage>
</organism>
<protein>
    <recommendedName>
        <fullName evidence="2">Curli production assembly/transport component CsgE</fullName>
    </recommendedName>
</protein>
<accession>A0A239D940</accession>
<evidence type="ECO:0000256" key="2">
    <source>
        <dbReference type="ARBA" id="ARBA00014024"/>
    </source>
</evidence>
<dbReference type="OrthoDB" id="1524955at2"/>
<reference evidence="6" key="1">
    <citation type="submission" date="2017-06" db="EMBL/GenBank/DDBJ databases">
        <authorList>
            <person name="Varghese N."/>
            <person name="Submissions S."/>
        </authorList>
    </citation>
    <scope>NUCLEOTIDE SEQUENCE [LARGE SCALE GENOMIC DNA]</scope>
    <source>
        <strain evidence="6">NKM1</strain>
    </source>
</reference>
<evidence type="ECO:0000256" key="4">
    <source>
        <dbReference type="SAM" id="MobiDB-lite"/>
    </source>
</evidence>
<dbReference type="Proteomes" id="UP000198432">
    <property type="component" value="Unassembled WGS sequence"/>
</dbReference>
<gene>
    <name evidence="5" type="ORF">SAMN06296052_104101</name>
</gene>
<dbReference type="InterPro" id="IPR018900">
    <property type="entry name" value="Curli_CsgE"/>
</dbReference>
<evidence type="ECO:0000256" key="3">
    <source>
        <dbReference type="ARBA" id="ARBA00022729"/>
    </source>
</evidence>
<sequence length="186" mass="21491">MLLVYSSQREFVPMVRSLLCLILLYVGGLGMANKALAQEQGRVQKLVPQDTTERKRTELPESYEQRSPYEQHIKRSADLEIDGLIVDETITKIGRDFYEVFNRQWEAPPMASNYTILIEEMPARGNTSIVSLSVNDEKLFEQAMQPRYDIIEEIASYMVGAVYEYLVKDELNKQLEAEGRKAREVY</sequence>
<dbReference type="Pfam" id="PF10627">
    <property type="entry name" value="CsgE"/>
    <property type="match status" value="1"/>
</dbReference>
<feature type="compositionally biased region" description="Basic and acidic residues" evidence="4">
    <location>
        <begin position="51"/>
        <end position="67"/>
    </location>
</feature>
<name>A0A239D940_9BACT</name>
<evidence type="ECO:0000256" key="1">
    <source>
        <dbReference type="ARBA" id="ARBA00003989"/>
    </source>
</evidence>
<keyword evidence="3" id="KW-0732">Signal</keyword>
<dbReference type="AlphaFoldDB" id="A0A239D940"/>
<keyword evidence="6" id="KW-1185">Reference proteome</keyword>
<feature type="region of interest" description="Disordered" evidence="4">
    <location>
        <begin position="47"/>
        <end position="67"/>
    </location>
</feature>
<evidence type="ECO:0000313" key="6">
    <source>
        <dbReference type="Proteomes" id="UP000198432"/>
    </source>
</evidence>
<dbReference type="EMBL" id="FZOQ01000004">
    <property type="protein sequence ID" value="SNS28374.1"/>
    <property type="molecule type" value="Genomic_DNA"/>
</dbReference>